<feature type="region of interest" description="Disordered" evidence="1">
    <location>
        <begin position="36"/>
        <end position="94"/>
    </location>
</feature>
<dbReference type="PANTHER" id="PTHR46411:SF3">
    <property type="entry name" value="AAA+ ATPASE DOMAIN-CONTAINING PROTEIN"/>
    <property type="match status" value="1"/>
</dbReference>
<dbReference type="Pfam" id="PF00004">
    <property type="entry name" value="AAA"/>
    <property type="match status" value="1"/>
</dbReference>
<comment type="caution">
    <text evidence="3">The sequence shown here is derived from an EMBL/GenBank/DDBJ whole genome shotgun (WGS) entry which is preliminary data.</text>
</comment>
<reference evidence="3 4" key="1">
    <citation type="submission" date="2024-02" db="EMBL/GenBank/DDBJ databases">
        <title>De novo assembly and annotation of 12 fungi associated with fruit tree decline syndrome in Ontario, Canada.</title>
        <authorList>
            <person name="Sulman M."/>
            <person name="Ellouze W."/>
            <person name="Ilyukhin E."/>
        </authorList>
    </citation>
    <scope>NUCLEOTIDE SEQUENCE [LARGE SCALE GENOMIC DNA]</scope>
    <source>
        <strain evidence="3 4">M1-105</strain>
    </source>
</reference>
<feature type="compositionally biased region" description="Basic and acidic residues" evidence="1">
    <location>
        <begin position="77"/>
        <end position="94"/>
    </location>
</feature>
<evidence type="ECO:0000313" key="4">
    <source>
        <dbReference type="Proteomes" id="UP001521116"/>
    </source>
</evidence>
<dbReference type="SUPFAM" id="SSF52540">
    <property type="entry name" value="P-loop containing nucleoside triphosphate hydrolases"/>
    <property type="match status" value="1"/>
</dbReference>
<feature type="domain" description="AAA+ ATPase" evidence="2">
    <location>
        <begin position="493"/>
        <end position="622"/>
    </location>
</feature>
<organism evidence="3 4">
    <name type="scientific">Neofusicoccum ribis</name>
    <dbReference type="NCBI Taxonomy" id="45134"/>
    <lineage>
        <taxon>Eukaryota</taxon>
        <taxon>Fungi</taxon>
        <taxon>Dikarya</taxon>
        <taxon>Ascomycota</taxon>
        <taxon>Pezizomycotina</taxon>
        <taxon>Dothideomycetes</taxon>
        <taxon>Dothideomycetes incertae sedis</taxon>
        <taxon>Botryosphaeriales</taxon>
        <taxon>Botryosphaeriaceae</taxon>
        <taxon>Neofusicoccum</taxon>
    </lineage>
</organism>
<dbReference type="Proteomes" id="UP001521116">
    <property type="component" value="Unassembled WGS sequence"/>
</dbReference>
<dbReference type="InterPro" id="IPR003593">
    <property type="entry name" value="AAA+_ATPase"/>
</dbReference>
<feature type="compositionally biased region" description="Acidic residues" evidence="1">
    <location>
        <begin position="393"/>
        <end position="402"/>
    </location>
</feature>
<dbReference type="Pfam" id="PF23232">
    <property type="entry name" value="AAA_lid_13"/>
    <property type="match status" value="1"/>
</dbReference>
<dbReference type="PANTHER" id="PTHR46411">
    <property type="entry name" value="FAMILY ATPASE, PUTATIVE-RELATED"/>
    <property type="match status" value="1"/>
</dbReference>
<proteinExistence type="predicted"/>
<dbReference type="InterPro" id="IPR056599">
    <property type="entry name" value="AAA_lid_fung"/>
</dbReference>
<gene>
    <name evidence="3" type="ORF">SLS56_008769</name>
</gene>
<feature type="region of interest" description="Disordered" evidence="1">
    <location>
        <begin position="393"/>
        <end position="413"/>
    </location>
</feature>
<evidence type="ECO:0000259" key="2">
    <source>
        <dbReference type="SMART" id="SM00382"/>
    </source>
</evidence>
<sequence>MPAQQANGTAQAPDPASPKSMDEFIPLLYKLLANDARSRKKRSGSATPEDSEDSSDGETTPKEPAGPPGSKVSIKALVERPNKESGETEVIEKEKYLNSQDDKKFADHALVAKQIFDADRKLERTTVEVNSPHIRAALKEVVTYYPSESLNFDGTEPVVFQKPYALLHHNRAELAAYAARARESGRADAEAVAAHVDLLQTFLDVEAGDEGPVLRKLTEAGLVTFDLLWAIFKPGELLLASEYGHQRMYRCHKAGYGEDKQQGRFFGVTCEFTNGDGVRSGTATVNIKLWQKDVVVGKGTTAIDRLPLFPLKYAKEQDALKEGLTERGLRYLQIKGVTTYDYEGLFLYLKKPPFDFYNECASFDGIWLPRSASDRIVVDPKTFVEEATKAAEGFDDDSDCGDPECSAEQTNKPSGLISTEADPLLCPPYVFGFSLESKEWCKFFVDCLVPVEWIPRAMDSLIVPETQRNLIQALATSHRFPEQARNEAALKGKGLIVLLHGTPGTGKTLTAEMVAEQTKRPLLKVSTGELGSWGSRISYELQRLLTYASIWHAVVLIDEADVFLEARRSGPEQFEQNNLVAIFLKQLEYFQGILFMTSNRVNVFDPAIRSRIHLALQYHAPDAPRRKLMWKQQLDRLPAGDKDLDVEACVETMQKAEMNGREIANAVNTALTLAKSGDSRLRQDHLEAVLKVWEDFELTLRKIEVSS</sequence>
<dbReference type="InterPro" id="IPR027417">
    <property type="entry name" value="P-loop_NTPase"/>
</dbReference>
<evidence type="ECO:0000313" key="3">
    <source>
        <dbReference type="EMBL" id="KAL1622332.1"/>
    </source>
</evidence>
<evidence type="ECO:0000256" key="1">
    <source>
        <dbReference type="SAM" id="MobiDB-lite"/>
    </source>
</evidence>
<dbReference type="Pfam" id="PF22942">
    <property type="entry name" value="DUF7025"/>
    <property type="match status" value="1"/>
</dbReference>
<dbReference type="CDD" id="cd19481">
    <property type="entry name" value="RecA-like_protease"/>
    <property type="match status" value="1"/>
</dbReference>
<keyword evidence="4" id="KW-1185">Reference proteome</keyword>
<dbReference type="InterPro" id="IPR003959">
    <property type="entry name" value="ATPase_AAA_core"/>
</dbReference>
<dbReference type="Gene3D" id="3.40.50.300">
    <property type="entry name" value="P-loop containing nucleotide triphosphate hydrolases"/>
    <property type="match status" value="1"/>
</dbReference>
<dbReference type="InterPro" id="IPR054289">
    <property type="entry name" value="DUF7025"/>
</dbReference>
<feature type="region of interest" description="Disordered" evidence="1">
    <location>
        <begin position="1"/>
        <end position="23"/>
    </location>
</feature>
<dbReference type="EMBL" id="JAJVDC020000135">
    <property type="protein sequence ID" value="KAL1622332.1"/>
    <property type="molecule type" value="Genomic_DNA"/>
</dbReference>
<dbReference type="SMART" id="SM00382">
    <property type="entry name" value="AAA"/>
    <property type="match status" value="1"/>
</dbReference>
<protein>
    <recommendedName>
        <fullName evidence="2">AAA+ ATPase domain-containing protein</fullName>
    </recommendedName>
</protein>
<name>A0ABR3SJ76_9PEZI</name>
<feature type="compositionally biased region" description="Polar residues" evidence="1">
    <location>
        <begin position="1"/>
        <end position="10"/>
    </location>
</feature>
<accession>A0ABR3SJ76</accession>